<dbReference type="InterPro" id="IPR036179">
    <property type="entry name" value="Ig-like_dom_sf"/>
</dbReference>
<dbReference type="OMA" id="DDICEPL"/>
<dbReference type="PANTHER" id="PTHR16423">
    <property type="entry name" value="TREM-LIKE TRANSCRIPT PROTEIN"/>
    <property type="match status" value="1"/>
</dbReference>
<dbReference type="AlphaFoldDB" id="A0A8C4XPL3"/>
<dbReference type="GO" id="GO:0038023">
    <property type="term" value="F:signaling receptor activity"/>
    <property type="evidence" value="ECO:0007669"/>
    <property type="project" value="TreeGrafter"/>
</dbReference>
<evidence type="ECO:0000256" key="2">
    <source>
        <dbReference type="ARBA" id="ARBA00023157"/>
    </source>
</evidence>
<keyword evidence="2" id="KW-1015">Disulfide bond</keyword>
<dbReference type="Pfam" id="PF07686">
    <property type="entry name" value="V-set"/>
    <property type="match status" value="1"/>
</dbReference>
<name>A0A8C4XPL3_FALTI</name>
<keyword evidence="3" id="KW-0393">Immunoglobulin domain</keyword>
<dbReference type="InterPro" id="IPR013106">
    <property type="entry name" value="Ig_V-set"/>
</dbReference>
<dbReference type="Ensembl" id="ENSFTIT00000013418.1">
    <property type="protein sequence ID" value="ENSFTIP00000012863.1"/>
    <property type="gene ID" value="ENSFTIG00000008589.1"/>
</dbReference>
<evidence type="ECO:0000313" key="5">
    <source>
        <dbReference type="Ensembl" id="ENSFTIP00000012863.1"/>
    </source>
</evidence>
<proteinExistence type="predicted"/>
<organism evidence="5 6">
    <name type="scientific">Falco tinnunculus</name>
    <name type="common">Common kestrel</name>
    <dbReference type="NCBI Taxonomy" id="100819"/>
    <lineage>
        <taxon>Eukaryota</taxon>
        <taxon>Metazoa</taxon>
        <taxon>Chordata</taxon>
        <taxon>Craniata</taxon>
        <taxon>Vertebrata</taxon>
        <taxon>Euteleostomi</taxon>
        <taxon>Archelosauria</taxon>
        <taxon>Archosauria</taxon>
        <taxon>Dinosauria</taxon>
        <taxon>Saurischia</taxon>
        <taxon>Theropoda</taxon>
        <taxon>Coelurosauria</taxon>
        <taxon>Aves</taxon>
        <taxon>Neognathae</taxon>
        <taxon>Neoaves</taxon>
        <taxon>Telluraves</taxon>
        <taxon>Australaves</taxon>
        <taxon>Falconiformes</taxon>
        <taxon>Falconidae</taxon>
        <taxon>Falco</taxon>
    </lineage>
</organism>
<dbReference type="Proteomes" id="UP000694562">
    <property type="component" value="Unplaced"/>
</dbReference>
<sequence length="179" mass="19809">LHLGLQAQTPDSEERRWEGSTLYVRCPYTAGASYQQKKVWCHVRDDICEPLVETNYPYQKEVTKGRVRIEDNPTHKTVSITMTNLQAEDSGIYSCAYRTHLTRIMEVVLLISPPPSLLVVLPILCHTMEKACAATAQLTPISPCLSGGHAGGCPRGLWSQSSGRALRALLTAETQGRFP</sequence>
<protein>
    <recommendedName>
        <fullName evidence="4">Immunoglobulin domain-containing protein</fullName>
    </recommendedName>
</protein>
<dbReference type="PANTHER" id="PTHR16423:SF6">
    <property type="entry name" value="TRIGGERING RECEPTOR EXPRESSED ON MYELOID CELLS 2-RELATED"/>
    <property type="match status" value="1"/>
</dbReference>
<accession>A0A8C4XPL3</accession>
<feature type="domain" description="Immunoglobulin" evidence="4">
    <location>
        <begin position="11"/>
        <end position="112"/>
    </location>
</feature>
<evidence type="ECO:0000256" key="3">
    <source>
        <dbReference type="ARBA" id="ARBA00023319"/>
    </source>
</evidence>
<dbReference type="Gene3D" id="2.60.40.10">
    <property type="entry name" value="Immunoglobulins"/>
    <property type="match status" value="1"/>
</dbReference>
<dbReference type="InterPro" id="IPR003599">
    <property type="entry name" value="Ig_sub"/>
</dbReference>
<dbReference type="SUPFAM" id="SSF48726">
    <property type="entry name" value="Immunoglobulin"/>
    <property type="match status" value="1"/>
</dbReference>
<reference evidence="5" key="1">
    <citation type="submission" date="2025-08" db="UniProtKB">
        <authorList>
            <consortium name="Ensembl"/>
        </authorList>
    </citation>
    <scope>IDENTIFICATION</scope>
</reference>
<dbReference type="OrthoDB" id="8959642at2759"/>
<keyword evidence="6" id="KW-1185">Reference proteome</keyword>
<keyword evidence="1" id="KW-0732">Signal</keyword>
<evidence type="ECO:0000313" key="6">
    <source>
        <dbReference type="Proteomes" id="UP000694562"/>
    </source>
</evidence>
<dbReference type="InterPro" id="IPR013783">
    <property type="entry name" value="Ig-like_fold"/>
</dbReference>
<dbReference type="SMART" id="SM00409">
    <property type="entry name" value="IG"/>
    <property type="match status" value="1"/>
</dbReference>
<dbReference type="InterPro" id="IPR052314">
    <property type="entry name" value="Immune_rcpt_domain"/>
</dbReference>
<dbReference type="GO" id="GO:0009986">
    <property type="term" value="C:cell surface"/>
    <property type="evidence" value="ECO:0007669"/>
    <property type="project" value="TreeGrafter"/>
</dbReference>
<reference evidence="5" key="2">
    <citation type="submission" date="2025-09" db="UniProtKB">
        <authorList>
            <consortium name="Ensembl"/>
        </authorList>
    </citation>
    <scope>IDENTIFICATION</scope>
</reference>
<evidence type="ECO:0000256" key="1">
    <source>
        <dbReference type="ARBA" id="ARBA00022729"/>
    </source>
</evidence>
<evidence type="ECO:0000259" key="4">
    <source>
        <dbReference type="SMART" id="SM00409"/>
    </source>
</evidence>